<evidence type="ECO:0000313" key="2">
    <source>
        <dbReference type="EMBL" id="SKC14450.1"/>
    </source>
</evidence>
<keyword evidence="1" id="KW-0732">Signal</keyword>
<evidence type="ECO:0000313" key="3">
    <source>
        <dbReference type="Proteomes" id="UP000189818"/>
    </source>
</evidence>
<name>A0A1T5H1N8_9SPHN</name>
<gene>
    <name evidence="2" type="ORF">SAMN06295920_12814</name>
</gene>
<dbReference type="OrthoDB" id="7594964at2"/>
<accession>A0A1T5H1N8</accession>
<evidence type="ECO:0000256" key="1">
    <source>
        <dbReference type="SAM" id="SignalP"/>
    </source>
</evidence>
<protein>
    <recommendedName>
        <fullName evidence="4">Opacity protein</fullName>
    </recommendedName>
</protein>
<dbReference type="EMBL" id="FUYM01000028">
    <property type="protein sequence ID" value="SKC14450.1"/>
    <property type="molecule type" value="Genomic_DNA"/>
</dbReference>
<sequence length="184" mass="19184">MKIAILAAAFAASLGTAALAQDSSPDGSEPAVSFEPYVGILGGYHNFDRRSEFGTVGSRGKMDGALVEGVAGVNVPFGPVFVGVEGNAAKGFKDIDWEYGVRGRVGLRAGQSGLIYASAGYQWVNGRRGFSDEKAVSYGLGVEVGPREIGLGGILGQAGPRLRLQADTYDFDSIRPMAGLVFAF</sequence>
<evidence type="ECO:0008006" key="4">
    <source>
        <dbReference type="Google" id="ProtNLM"/>
    </source>
</evidence>
<dbReference type="Proteomes" id="UP000189818">
    <property type="component" value="Unassembled WGS sequence"/>
</dbReference>
<dbReference type="InterPro" id="IPR011250">
    <property type="entry name" value="OMP/PagP_B-barrel"/>
</dbReference>
<dbReference type="STRING" id="439228.SAMN06295920_12814"/>
<organism evidence="2 3">
    <name type="scientific">Rhizorhabdus histidinilytica</name>
    <dbReference type="NCBI Taxonomy" id="439228"/>
    <lineage>
        <taxon>Bacteria</taxon>
        <taxon>Pseudomonadati</taxon>
        <taxon>Pseudomonadota</taxon>
        <taxon>Alphaproteobacteria</taxon>
        <taxon>Sphingomonadales</taxon>
        <taxon>Sphingomonadaceae</taxon>
        <taxon>Rhizorhabdus</taxon>
    </lineage>
</organism>
<feature type="chain" id="PRO_5012888491" description="Opacity protein" evidence="1">
    <location>
        <begin position="21"/>
        <end position="184"/>
    </location>
</feature>
<dbReference type="AlphaFoldDB" id="A0A1T5H1N8"/>
<dbReference type="SUPFAM" id="SSF56925">
    <property type="entry name" value="OMPA-like"/>
    <property type="match status" value="1"/>
</dbReference>
<proteinExistence type="predicted"/>
<keyword evidence="3" id="KW-1185">Reference proteome</keyword>
<feature type="signal peptide" evidence="1">
    <location>
        <begin position="1"/>
        <end position="20"/>
    </location>
</feature>
<dbReference type="RefSeq" id="WP_079651144.1">
    <property type="nucleotide sequence ID" value="NZ_FUYM01000028.1"/>
</dbReference>
<reference evidence="3" key="1">
    <citation type="submission" date="2017-02" db="EMBL/GenBank/DDBJ databases">
        <authorList>
            <person name="Varghese N."/>
            <person name="Submissions S."/>
        </authorList>
    </citation>
    <scope>NUCLEOTIDE SEQUENCE [LARGE SCALE GENOMIC DNA]</scope>
    <source>
        <strain evidence="3">UM2</strain>
    </source>
</reference>